<feature type="signal peptide" evidence="1">
    <location>
        <begin position="1"/>
        <end position="34"/>
    </location>
</feature>
<keyword evidence="3" id="KW-1185">Reference proteome</keyword>
<keyword evidence="1" id="KW-0732">Signal</keyword>
<feature type="chain" id="PRO_5022929935" description="Secreted protein" evidence="1">
    <location>
        <begin position="35"/>
        <end position="81"/>
    </location>
</feature>
<evidence type="ECO:0000313" key="3">
    <source>
        <dbReference type="Proteomes" id="UP000324222"/>
    </source>
</evidence>
<organism evidence="2 3">
    <name type="scientific">Portunus trituberculatus</name>
    <name type="common">Swimming crab</name>
    <name type="synonym">Neptunus trituberculatus</name>
    <dbReference type="NCBI Taxonomy" id="210409"/>
    <lineage>
        <taxon>Eukaryota</taxon>
        <taxon>Metazoa</taxon>
        <taxon>Ecdysozoa</taxon>
        <taxon>Arthropoda</taxon>
        <taxon>Crustacea</taxon>
        <taxon>Multicrustacea</taxon>
        <taxon>Malacostraca</taxon>
        <taxon>Eumalacostraca</taxon>
        <taxon>Eucarida</taxon>
        <taxon>Decapoda</taxon>
        <taxon>Pleocyemata</taxon>
        <taxon>Brachyura</taxon>
        <taxon>Eubrachyura</taxon>
        <taxon>Portunoidea</taxon>
        <taxon>Portunidae</taxon>
        <taxon>Portuninae</taxon>
        <taxon>Portunus</taxon>
    </lineage>
</organism>
<sequence length="81" mass="8910">MRPGAPCAGSVPAPPLLTPFLLLLLAVVCTAVSASKYFVLLGCCFGSRWYTVDRWLLRSVMCVSLFGEPLYRVQRTSQGDR</sequence>
<evidence type="ECO:0000256" key="1">
    <source>
        <dbReference type="SAM" id="SignalP"/>
    </source>
</evidence>
<evidence type="ECO:0000313" key="2">
    <source>
        <dbReference type="EMBL" id="MPC92892.1"/>
    </source>
</evidence>
<comment type="caution">
    <text evidence="2">The sequence shown here is derived from an EMBL/GenBank/DDBJ whole genome shotgun (WGS) entry which is preliminary data.</text>
</comment>
<dbReference type="EMBL" id="VSRR010092898">
    <property type="protein sequence ID" value="MPC92892.1"/>
    <property type="molecule type" value="Genomic_DNA"/>
</dbReference>
<proteinExistence type="predicted"/>
<evidence type="ECO:0008006" key="4">
    <source>
        <dbReference type="Google" id="ProtNLM"/>
    </source>
</evidence>
<accession>A0A5B7J9L8</accession>
<reference evidence="2 3" key="1">
    <citation type="submission" date="2019-05" db="EMBL/GenBank/DDBJ databases">
        <title>Another draft genome of Portunus trituberculatus and its Hox gene families provides insights of decapod evolution.</title>
        <authorList>
            <person name="Jeong J.-H."/>
            <person name="Song I."/>
            <person name="Kim S."/>
            <person name="Choi T."/>
            <person name="Kim D."/>
            <person name="Ryu S."/>
            <person name="Kim W."/>
        </authorList>
    </citation>
    <scope>NUCLEOTIDE SEQUENCE [LARGE SCALE GENOMIC DNA]</scope>
    <source>
        <tissue evidence="2">Muscle</tissue>
    </source>
</reference>
<protein>
    <recommendedName>
        <fullName evidence="4">Secreted protein</fullName>
    </recommendedName>
</protein>
<dbReference type="Proteomes" id="UP000324222">
    <property type="component" value="Unassembled WGS sequence"/>
</dbReference>
<name>A0A5B7J9L8_PORTR</name>
<dbReference type="AlphaFoldDB" id="A0A5B7J9L8"/>
<gene>
    <name evidence="2" type="ORF">E2C01_088005</name>
</gene>